<dbReference type="Proteomes" id="UP000070257">
    <property type="component" value="Unassembled WGS sequence"/>
</dbReference>
<accession>A0A656YW22</accession>
<dbReference type="AlphaFoldDB" id="A0A656YW22"/>
<keyword evidence="2" id="KW-1185">Reference proteome</keyword>
<sequence length="85" mass="9755">MVTYGFSQVKFLATVGSKWFGRMVLADSSLRAMVGGIPDARNHKDFMWYGWRDLSKGKTLAEAWLANHAVYVDYQIIYGDPTFHY</sequence>
<proteinExistence type="predicted"/>
<name>A0A656YW22_9EURY</name>
<comment type="caution">
    <text evidence="1">The sequence shown here is derived from an EMBL/GenBank/DDBJ whole genome shotgun (WGS) entry which is preliminary data.</text>
</comment>
<protein>
    <submittedName>
        <fullName evidence="1">Uncharacterized protein</fullName>
    </submittedName>
</protein>
<organism evidence="1 2">
    <name type="scientific">candidate division MSBL1 archaeon SCGC-AAA259J03</name>
    <dbReference type="NCBI Taxonomy" id="1698269"/>
    <lineage>
        <taxon>Archaea</taxon>
        <taxon>Methanobacteriati</taxon>
        <taxon>Methanobacteriota</taxon>
        <taxon>candidate division MSBL1</taxon>
    </lineage>
</organism>
<dbReference type="EMBL" id="LHXT01000037">
    <property type="protein sequence ID" value="KXA97932.1"/>
    <property type="molecule type" value="Genomic_DNA"/>
</dbReference>
<evidence type="ECO:0000313" key="1">
    <source>
        <dbReference type="EMBL" id="KXA97932.1"/>
    </source>
</evidence>
<gene>
    <name evidence="1" type="ORF">AKJ39_02810</name>
</gene>
<evidence type="ECO:0000313" key="2">
    <source>
        <dbReference type="Proteomes" id="UP000070257"/>
    </source>
</evidence>
<reference evidence="1 2" key="1">
    <citation type="journal article" date="2016" name="Sci. Rep.">
        <title>Metabolic traits of an uncultured archaeal lineage -MSBL1- from brine pools of the Red Sea.</title>
        <authorList>
            <person name="Mwirichia R."/>
            <person name="Alam I."/>
            <person name="Rashid M."/>
            <person name="Vinu M."/>
            <person name="Ba-Alawi W."/>
            <person name="Anthony Kamau A."/>
            <person name="Kamanda Ngugi D."/>
            <person name="Goker M."/>
            <person name="Klenk H.P."/>
            <person name="Bajic V."/>
            <person name="Stingl U."/>
        </authorList>
    </citation>
    <scope>NUCLEOTIDE SEQUENCE [LARGE SCALE GENOMIC DNA]</scope>
    <source>
        <strain evidence="1">SCGC-AAA259J03</strain>
    </source>
</reference>